<reference evidence="1 2" key="1">
    <citation type="journal article" date="2021" name="Nat. Plants">
        <title>The Taxus genome provides insights into paclitaxel biosynthesis.</title>
        <authorList>
            <person name="Xiong X."/>
            <person name="Gou J."/>
            <person name="Liao Q."/>
            <person name="Li Y."/>
            <person name="Zhou Q."/>
            <person name="Bi G."/>
            <person name="Li C."/>
            <person name="Du R."/>
            <person name="Wang X."/>
            <person name="Sun T."/>
            <person name="Guo L."/>
            <person name="Liang H."/>
            <person name="Lu P."/>
            <person name="Wu Y."/>
            <person name="Zhang Z."/>
            <person name="Ro D.K."/>
            <person name="Shang Y."/>
            <person name="Huang S."/>
            <person name="Yan J."/>
        </authorList>
    </citation>
    <scope>NUCLEOTIDE SEQUENCE [LARGE SCALE GENOMIC DNA]</scope>
    <source>
        <strain evidence="1">Ta-2019</strain>
    </source>
</reference>
<comment type="caution">
    <text evidence="1">The sequence shown here is derived from an EMBL/GenBank/DDBJ whole genome shotgun (WGS) entry which is preliminary data.</text>
</comment>
<keyword evidence="2" id="KW-1185">Reference proteome</keyword>
<gene>
    <name evidence="1" type="ORF">KI387_025684</name>
</gene>
<evidence type="ECO:0000313" key="1">
    <source>
        <dbReference type="EMBL" id="KAH9310649.1"/>
    </source>
</evidence>
<dbReference type="AlphaFoldDB" id="A0AA38FWF4"/>
<organism evidence="1 2">
    <name type="scientific">Taxus chinensis</name>
    <name type="common">Chinese yew</name>
    <name type="synonym">Taxus wallichiana var. chinensis</name>
    <dbReference type="NCBI Taxonomy" id="29808"/>
    <lineage>
        <taxon>Eukaryota</taxon>
        <taxon>Viridiplantae</taxon>
        <taxon>Streptophyta</taxon>
        <taxon>Embryophyta</taxon>
        <taxon>Tracheophyta</taxon>
        <taxon>Spermatophyta</taxon>
        <taxon>Pinopsida</taxon>
        <taxon>Pinidae</taxon>
        <taxon>Conifers II</taxon>
        <taxon>Cupressales</taxon>
        <taxon>Taxaceae</taxon>
        <taxon>Taxus</taxon>
    </lineage>
</organism>
<evidence type="ECO:0000313" key="2">
    <source>
        <dbReference type="Proteomes" id="UP000824469"/>
    </source>
</evidence>
<feature type="non-terminal residue" evidence="1">
    <location>
        <position position="110"/>
    </location>
</feature>
<sequence length="110" mass="11706">MGKGGIDEDIVVKYNEVDVIIDGLYGIGNEVDICVELMVGVELSGNGCFINDSRGKNDMFANEVDLVVIDEGIDVEVYVGMIGAVLGINGNRPVGVGIIYKEVGVIINEE</sequence>
<dbReference type="Proteomes" id="UP000824469">
    <property type="component" value="Unassembled WGS sequence"/>
</dbReference>
<dbReference type="EMBL" id="JAHRHJ020000006">
    <property type="protein sequence ID" value="KAH9310649.1"/>
    <property type="molecule type" value="Genomic_DNA"/>
</dbReference>
<accession>A0AA38FWF4</accession>
<proteinExistence type="predicted"/>
<name>A0AA38FWF4_TAXCH</name>
<protein>
    <submittedName>
        <fullName evidence="1">Uncharacterized protein</fullName>
    </submittedName>
</protein>